<accession>A0A1Y2DYQ6</accession>
<dbReference type="InParanoid" id="A0A1Y2DYQ6"/>
<proteinExistence type="predicted"/>
<gene>
    <name evidence="1" type="ORF">BCR38DRAFT_214842</name>
</gene>
<dbReference type="AlphaFoldDB" id="A0A1Y2DYQ6"/>
<dbReference type="GeneID" id="63770398"/>
<dbReference type="RefSeq" id="XP_040715852.1">
    <property type="nucleotide sequence ID" value="XM_040854186.1"/>
</dbReference>
<keyword evidence="2" id="KW-1185">Reference proteome</keyword>
<comment type="caution">
    <text evidence="1">The sequence shown here is derived from an EMBL/GenBank/DDBJ whole genome shotgun (WGS) entry which is preliminary data.</text>
</comment>
<dbReference type="Proteomes" id="UP000193689">
    <property type="component" value="Unassembled WGS sequence"/>
</dbReference>
<evidence type="ECO:0000313" key="1">
    <source>
        <dbReference type="EMBL" id="ORY64438.1"/>
    </source>
</evidence>
<sequence>MRMSSHWTSPALGGFDIGSYTTAVRRVTCQQHGEWVNFSVVGPSPSAIDRVGRRGPLQTPTVHQDQEGNSDVLPRLQSLSWVCGYTFPTLASWRGVSKRRFATALAPFNHDKPRVSFLIVPREEQSLFLVFGEQGPRLACRLHVRGIASRAGFYSRPLQPLSTRFNVGAPSISDTVEYNAGQTHLATSLQSPPAHGRTKVTTGV</sequence>
<evidence type="ECO:0000313" key="2">
    <source>
        <dbReference type="Proteomes" id="UP000193689"/>
    </source>
</evidence>
<reference evidence="1 2" key="1">
    <citation type="submission" date="2016-07" db="EMBL/GenBank/DDBJ databases">
        <title>Pervasive Adenine N6-methylation of Active Genes in Fungi.</title>
        <authorList>
            <consortium name="DOE Joint Genome Institute"/>
            <person name="Mondo S.J."/>
            <person name="Dannebaum R.O."/>
            <person name="Kuo R.C."/>
            <person name="Labutti K."/>
            <person name="Haridas S."/>
            <person name="Kuo A."/>
            <person name="Salamov A."/>
            <person name="Ahrendt S.R."/>
            <person name="Lipzen A."/>
            <person name="Sullivan W."/>
            <person name="Andreopoulos W.B."/>
            <person name="Clum A."/>
            <person name="Lindquist E."/>
            <person name="Daum C."/>
            <person name="Ramamoorthy G.K."/>
            <person name="Gryganskyi A."/>
            <person name="Culley D."/>
            <person name="Magnuson J.K."/>
            <person name="James T.Y."/>
            <person name="O'Malley M.A."/>
            <person name="Stajich J.E."/>
            <person name="Spatafora J.W."/>
            <person name="Visel A."/>
            <person name="Grigoriev I.V."/>
        </authorList>
    </citation>
    <scope>NUCLEOTIDE SEQUENCE [LARGE SCALE GENOMIC DNA]</scope>
    <source>
        <strain evidence="1 2">CBS 129021</strain>
    </source>
</reference>
<dbReference type="EMBL" id="MCFJ01000007">
    <property type="protein sequence ID" value="ORY64438.1"/>
    <property type="molecule type" value="Genomic_DNA"/>
</dbReference>
<organism evidence="1 2">
    <name type="scientific">Pseudomassariella vexata</name>
    <dbReference type="NCBI Taxonomy" id="1141098"/>
    <lineage>
        <taxon>Eukaryota</taxon>
        <taxon>Fungi</taxon>
        <taxon>Dikarya</taxon>
        <taxon>Ascomycota</taxon>
        <taxon>Pezizomycotina</taxon>
        <taxon>Sordariomycetes</taxon>
        <taxon>Xylariomycetidae</taxon>
        <taxon>Amphisphaeriales</taxon>
        <taxon>Pseudomassariaceae</taxon>
        <taxon>Pseudomassariella</taxon>
    </lineage>
</organism>
<protein>
    <submittedName>
        <fullName evidence="1">Uncharacterized protein</fullName>
    </submittedName>
</protein>
<name>A0A1Y2DYQ6_9PEZI</name>